<evidence type="ECO:0000256" key="3">
    <source>
        <dbReference type="ARBA" id="ARBA00022722"/>
    </source>
</evidence>
<keyword evidence="3" id="KW-0540">Nuclease</keyword>
<dbReference type="GO" id="GO:0004519">
    <property type="term" value="F:endonuclease activity"/>
    <property type="evidence" value="ECO:0007669"/>
    <property type="project" value="UniProtKB-KW"/>
</dbReference>
<dbReference type="Gene3D" id="3.30.70.270">
    <property type="match status" value="2"/>
</dbReference>
<keyword evidence="9" id="KW-1185">Reference proteome</keyword>
<dbReference type="Pfam" id="PF17917">
    <property type="entry name" value="RT_RNaseH"/>
    <property type="match status" value="1"/>
</dbReference>
<name>A0A9P6YRA8_9FUNG</name>
<evidence type="ECO:0000313" key="8">
    <source>
        <dbReference type="EMBL" id="KAG1554791.1"/>
    </source>
</evidence>
<dbReference type="Proteomes" id="UP000740926">
    <property type="component" value="Unassembled WGS sequence"/>
</dbReference>
<gene>
    <name evidence="8" type="ORF">G6F50_012944</name>
</gene>
<dbReference type="InterPro" id="IPR043502">
    <property type="entry name" value="DNA/RNA_pol_sf"/>
</dbReference>
<reference evidence="8 9" key="1">
    <citation type="journal article" date="2020" name="Microb. Genom.">
        <title>Genetic diversity of clinical and environmental Mucorales isolates obtained from an investigation of mucormycosis cases among solid organ transplant recipients.</title>
        <authorList>
            <person name="Nguyen M.H."/>
            <person name="Kaul D."/>
            <person name="Muto C."/>
            <person name="Cheng S.J."/>
            <person name="Richter R.A."/>
            <person name="Bruno V.M."/>
            <person name="Liu G."/>
            <person name="Beyhan S."/>
            <person name="Sundermann A.J."/>
            <person name="Mounaud S."/>
            <person name="Pasculle A.W."/>
            <person name="Nierman W.C."/>
            <person name="Driscoll E."/>
            <person name="Cumbie R."/>
            <person name="Clancy C.J."/>
            <person name="Dupont C.L."/>
        </authorList>
    </citation>
    <scope>NUCLEOTIDE SEQUENCE [LARGE SCALE GENOMIC DNA]</scope>
    <source>
        <strain evidence="8 9">GL24</strain>
    </source>
</reference>
<accession>A0A9P6YRA8</accession>
<evidence type="ECO:0000256" key="6">
    <source>
        <dbReference type="ARBA" id="ARBA00022918"/>
    </source>
</evidence>
<keyword evidence="5" id="KW-0378">Hydrolase</keyword>
<dbReference type="EMBL" id="JAANIU010004556">
    <property type="protein sequence ID" value="KAG1554791.1"/>
    <property type="molecule type" value="Genomic_DNA"/>
</dbReference>
<evidence type="ECO:0000313" key="9">
    <source>
        <dbReference type="Proteomes" id="UP000740926"/>
    </source>
</evidence>
<dbReference type="FunFam" id="3.30.70.270:FF:000020">
    <property type="entry name" value="Transposon Tf2-6 polyprotein-like Protein"/>
    <property type="match status" value="1"/>
</dbReference>
<dbReference type="InterPro" id="IPR050951">
    <property type="entry name" value="Retrovirus_Pol_polyprotein"/>
</dbReference>
<evidence type="ECO:0000256" key="1">
    <source>
        <dbReference type="ARBA" id="ARBA00022679"/>
    </source>
</evidence>
<dbReference type="CDD" id="cd01647">
    <property type="entry name" value="RT_LTR"/>
    <property type="match status" value="1"/>
</dbReference>
<dbReference type="PANTHER" id="PTHR37984:SF5">
    <property type="entry name" value="PROTEIN NYNRIN-LIKE"/>
    <property type="match status" value="1"/>
</dbReference>
<dbReference type="SUPFAM" id="SSF56672">
    <property type="entry name" value="DNA/RNA polymerases"/>
    <property type="match status" value="1"/>
</dbReference>
<evidence type="ECO:0000256" key="2">
    <source>
        <dbReference type="ARBA" id="ARBA00022695"/>
    </source>
</evidence>
<keyword evidence="2" id="KW-0548">Nucleotidyltransferase</keyword>
<organism evidence="8 9">
    <name type="scientific">Rhizopus delemar</name>
    <dbReference type="NCBI Taxonomy" id="936053"/>
    <lineage>
        <taxon>Eukaryota</taxon>
        <taxon>Fungi</taxon>
        <taxon>Fungi incertae sedis</taxon>
        <taxon>Mucoromycota</taxon>
        <taxon>Mucoromycotina</taxon>
        <taxon>Mucoromycetes</taxon>
        <taxon>Mucorales</taxon>
        <taxon>Mucorineae</taxon>
        <taxon>Rhizopodaceae</taxon>
        <taxon>Rhizopus</taxon>
    </lineage>
</organism>
<dbReference type="AlphaFoldDB" id="A0A9P6YRA8"/>
<dbReference type="InterPro" id="IPR043128">
    <property type="entry name" value="Rev_trsase/Diguanyl_cyclase"/>
</dbReference>
<sequence length="411" mass="46934">MSPIETEHLQKELHKYCKLGVIAPSNSPWAAPVILVKKKNGEYRMVIDYRKLNAVTKKDAYPLPRIDDLLDTLGKAKVFSALDMRAGFHQVPLEEDSKELTAFTTKFGTYHYNTLPMGLVNSPATFQRLIDLCFRPLINKCLVAYIDDLNVYSLNYQDHLQHLEQVFQCIQVANLKLNPEKCFFFKDHLKFLGYIVTKEGLQTDPSKIQKIVEYPQPRTIKQVRGFLGIASYYRRFIKNFAAIARPLHDQTKTTKKIPWTSLTTESFETLKKLLTTAPILSRPDFNKPFILVTDASKLGLGAILTQLDENGHEHPIVYASRGLKSTESNYAPTKLECLAVIWAVKLFRPYLLGKKFTVITDHSALNGLLKTPNPTGIIARWITILSEYEFEVKYRPGRVNESADFLSRLGY</sequence>
<proteinExistence type="predicted"/>
<keyword evidence="1" id="KW-0808">Transferase</keyword>
<evidence type="ECO:0000256" key="5">
    <source>
        <dbReference type="ARBA" id="ARBA00022801"/>
    </source>
</evidence>
<dbReference type="Gene3D" id="3.10.10.10">
    <property type="entry name" value="HIV Type 1 Reverse Transcriptase, subunit A, domain 1"/>
    <property type="match status" value="1"/>
</dbReference>
<feature type="domain" description="Reverse transcriptase" evidence="7">
    <location>
        <begin position="17"/>
        <end position="196"/>
    </location>
</feature>
<dbReference type="InterPro" id="IPR000477">
    <property type="entry name" value="RT_dom"/>
</dbReference>
<comment type="caution">
    <text evidence="8">The sequence shown here is derived from an EMBL/GenBank/DDBJ whole genome shotgun (WGS) entry which is preliminary data.</text>
</comment>
<dbReference type="GO" id="GO:0003964">
    <property type="term" value="F:RNA-directed DNA polymerase activity"/>
    <property type="evidence" value="ECO:0007669"/>
    <property type="project" value="UniProtKB-KW"/>
</dbReference>
<dbReference type="PROSITE" id="PS50878">
    <property type="entry name" value="RT_POL"/>
    <property type="match status" value="1"/>
</dbReference>
<protein>
    <recommendedName>
        <fullName evidence="7">Reverse transcriptase domain-containing protein</fullName>
    </recommendedName>
</protein>
<dbReference type="GO" id="GO:0016787">
    <property type="term" value="F:hydrolase activity"/>
    <property type="evidence" value="ECO:0007669"/>
    <property type="project" value="UniProtKB-KW"/>
</dbReference>
<evidence type="ECO:0000256" key="4">
    <source>
        <dbReference type="ARBA" id="ARBA00022759"/>
    </source>
</evidence>
<dbReference type="CDD" id="cd09274">
    <property type="entry name" value="RNase_HI_RT_Ty3"/>
    <property type="match status" value="1"/>
</dbReference>
<dbReference type="Pfam" id="PF00078">
    <property type="entry name" value="RVT_1"/>
    <property type="match status" value="1"/>
</dbReference>
<keyword evidence="6" id="KW-0695">RNA-directed DNA polymerase</keyword>
<dbReference type="InterPro" id="IPR041373">
    <property type="entry name" value="RT_RNaseH"/>
</dbReference>
<keyword evidence="4" id="KW-0255">Endonuclease</keyword>
<evidence type="ECO:0000259" key="7">
    <source>
        <dbReference type="PROSITE" id="PS50878"/>
    </source>
</evidence>
<dbReference type="PANTHER" id="PTHR37984">
    <property type="entry name" value="PROTEIN CBG26694"/>
    <property type="match status" value="1"/>
</dbReference>